<proteinExistence type="predicted"/>
<dbReference type="OrthoDB" id="1921318at2759"/>
<dbReference type="EMBL" id="JAKOGI010000331">
    <property type="protein sequence ID" value="KAJ8436744.1"/>
    <property type="molecule type" value="Genomic_DNA"/>
</dbReference>
<evidence type="ECO:0000313" key="3">
    <source>
        <dbReference type="Proteomes" id="UP001153076"/>
    </source>
</evidence>
<sequence length="300" mass="34009">MYVQFGGKYKSFQKKVPANLEKIKSAFCGKHATSEMSFAPGMVTSPSNQTQLSKRKAIDLDKHVGDSDEANEDGSDADIECLGGKAATIPYQAGAGMAKATSPNFCYRIRFHYIHQKKEEKLFLNLDDEFVVRYMTLIGMDEEDCTMDEEEDRAIDTIIGYNLQRYHLDWPRSTLKERFLRAIGEESGANYIHILLSGNRLDLCREVVRPEKDVFTHLVSILMEMGLLKEGRFVKAAEIVAITLFILARGANYREAEDCFQRSPSTIGKYHKQVLDGLVQLFGDIVRPYQSQDELPTEIL</sequence>
<evidence type="ECO:0000259" key="1">
    <source>
        <dbReference type="Pfam" id="PF26138"/>
    </source>
</evidence>
<reference evidence="2" key="1">
    <citation type="submission" date="2022-04" db="EMBL/GenBank/DDBJ databases">
        <title>Carnegiea gigantea Genome sequencing and assembly v2.</title>
        <authorList>
            <person name="Copetti D."/>
            <person name="Sanderson M.J."/>
            <person name="Burquez A."/>
            <person name="Wojciechowski M.F."/>
        </authorList>
    </citation>
    <scope>NUCLEOTIDE SEQUENCE</scope>
    <source>
        <strain evidence="2">SGP5-SGP5p</strain>
        <tissue evidence="2">Aerial part</tissue>
    </source>
</reference>
<gene>
    <name evidence="2" type="ORF">Cgig2_009718</name>
</gene>
<name>A0A9Q1K4L9_9CARY</name>
<organism evidence="2 3">
    <name type="scientific">Carnegiea gigantea</name>
    <dbReference type="NCBI Taxonomy" id="171969"/>
    <lineage>
        <taxon>Eukaryota</taxon>
        <taxon>Viridiplantae</taxon>
        <taxon>Streptophyta</taxon>
        <taxon>Embryophyta</taxon>
        <taxon>Tracheophyta</taxon>
        <taxon>Spermatophyta</taxon>
        <taxon>Magnoliopsida</taxon>
        <taxon>eudicotyledons</taxon>
        <taxon>Gunneridae</taxon>
        <taxon>Pentapetalae</taxon>
        <taxon>Caryophyllales</taxon>
        <taxon>Cactineae</taxon>
        <taxon>Cactaceae</taxon>
        <taxon>Cactoideae</taxon>
        <taxon>Echinocereeae</taxon>
        <taxon>Carnegiea</taxon>
    </lineage>
</organism>
<keyword evidence="3" id="KW-1185">Reference proteome</keyword>
<protein>
    <recommendedName>
        <fullName evidence="1">DUF8040 domain-containing protein</fullName>
    </recommendedName>
</protein>
<evidence type="ECO:0000313" key="2">
    <source>
        <dbReference type="EMBL" id="KAJ8436744.1"/>
    </source>
</evidence>
<dbReference type="InterPro" id="IPR058353">
    <property type="entry name" value="DUF8040"/>
</dbReference>
<dbReference type="Pfam" id="PF26138">
    <property type="entry name" value="DUF8040"/>
    <property type="match status" value="1"/>
</dbReference>
<comment type="caution">
    <text evidence="2">The sequence shown here is derived from an EMBL/GenBank/DDBJ whole genome shotgun (WGS) entry which is preliminary data.</text>
</comment>
<accession>A0A9Q1K4L9</accession>
<dbReference type="Proteomes" id="UP001153076">
    <property type="component" value="Unassembled WGS sequence"/>
</dbReference>
<feature type="domain" description="DUF8040" evidence="1">
    <location>
        <begin position="186"/>
        <end position="279"/>
    </location>
</feature>
<dbReference type="AlphaFoldDB" id="A0A9Q1K4L9"/>